<organism evidence="2">
    <name type="scientific">uncultured Friedmanniella sp</name>
    <dbReference type="NCBI Taxonomy" id="335381"/>
    <lineage>
        <taxon>Bacteria</taxon>
        <taxon>Bacillati</taxon>
        <taxon>Actinomycetota</taxon>
        <taxon>Actinomycetes</taxon>
        <taxon>Propionibacteriales</taxon>
        <taxon>Nocardioidaceae</taxon>
        <taxon>Friedmanniella</taxon>
        <taxon>environmental samples</taxon>
    </lineage>
</organism>
<evidence type="ECO:0000259" key="1">
    <source>
        <dbReference type="Pfam" id="PF06283"/>
    </source>
</evidence>
<dbReference type="SUPFAM" id="SSF52317">
    <property type="entry name" value="Class I glutamine amidotransferase-like"/>
    <property type="match status" value="1"/>
</dbReference>
<name>A0A6J4LRF7_9ACTN</name>
<proteinExistence type="predicted"/>
<feature type="domain" description="ThuA-like" evidence="1">
    <location>
        <begin position="3"/>
        <end position="218"/>
    </location>
</feature>
<dbReference type="InterPro" id="IPR029010">
    <property type="entry name" value="ThuA-like"/>
</dbReference>
<sequence>MTNVLVLSGSGRYQDRWHDFTATSVEVAKVLRADGAAVAVRAFRPAAVREVERADLLVVNAGHGEYVESIDGPEEEWLEAFDALRRYRARGGPILALHAASNTLDGLDEWPQWIGGRWNRTTSMHPPIGQASVHVPDRAHPVTEGLADFSVHDERYSYLDVHDGSEVLLDHRHDDRDHPLVWVVSGETGRSVYDALGHGVESYACPERVDLLRREVRWLVAGEHR</sequence>
<dbReference type="AlphaFoldDB" id="A0A6J4LRF7"/>
<accession>A0A6J4LRF7</accession>
<dbReference type="EMBL" id="CADCTT010000388">
    <property type="protein sequence ID" value="CAA9336102.1"/>
    <property type="molecule type" value="Genomic_DNA"/>
</dbReference>
<evidence type="ECO:0000313" key="2">
    <source>
        <dbReference type="EMBL" id="CAA9336102.1"/>
    </source>
</evidence>
<dbReference type="InterPro" id="IPR029062">
    <property type="entry name" value="Class_I_gatase-like"/>
</dbReference>
<gene>
    <name evidence="2" type="ORF">AVDCRST_MAG61-3277</name>
</gene>
<dbReference type="Pfam" id="PF06283">
    <property type="entry name" value="ThuA"/>
    <property type="match status" value="1"/>
</dbReference>
<dbReference type="PANTHER" id="PTHR40469">
    <property type="entry name" value="SECRETED GLYCOSYL HYDROLASE"/>
    <property type="match status" value="1"/>
</dbReference>
<reference evidence="2" key="1">
    <citation type="submission" date="2020-02" db="EMBL/GenBank/DDBJ databases">
        <authorList>
            <person name="Meier V. D."/>
        </authorList>
    </citation>
    <scope>NUCLEOTIDE SEQUENCE</scope>
    <source>
        <strain evidence="2">AVDCRST_MAG61</strain>
    </source>
</reference>
<protein>
    <recommendedName>
        <fullName evidence="1">ThuA-like domain-containing protein</fullName>
    </recommendedName>
</protein>
<dbReference type="Gene3D" id="3.40.50.880">
    <property type="match status" value="1"/>
</dbReference>
<dbReference type="PANTHER" id="PTHR40469:SF2">
    <property type="entry name" value="GALACTOSE-BINDING DOMAIN-LIKE SUPERFAMILY PROTEIN"/>
    <property type="match status" value="1"/>
</dbReference>